<dbReference type="EMBL" id="NMUH01002583">
    <property type="protein sequence ID" value="MQM00912.1"/>
    <property type="molecule type" value="Genomic_DNA"/>
</dbReference>
<reference evidence="2" key="1">
    <citation type="submission" date="2017-07" db="EMBL/GenBank/DDBJ databases">
        <title>Taro Niue Genome Assembly and Annotation.</title>
        <authorList>
            <person name="Atibalentja N."/>
            <person name="Keating K."/>
            <person name="Fields C.J."/>
        </authorList>
    </citation>
    <scope>NUCLEOTIDE SEQUENCE</scope>
    <source>
        <strain evidence="2">Niue_2</strain>
        <tissue evidence="2">Leaf</tissue>
    </source>
</reference>
<sequence>MKRRVTSDSNSCTTRAHGVGSQAKLTTLPLAMLSTGLEVRCDSRRE</sequence>
<dbReference type="AlphaFoldDB" id="A0A843VUE0"/>
<feature type="region of interest" description="Disordered" evidence="1">
    <location>
        <begin position="1"/>
        <end position="20"/>
    </location>
</feature>
<proteinExistence type="predicted"/>
<gene>
    <name evidence="2" type="ORF">Taro_033652</name>
</gene>
<evidence type="ECO:0000313" key="2">
    <source>
        <dbReference type="EMBL" id="MQM00912.1"/>
    </source>
</evidence>
<dbReference type="Proteomes" id="UP000652761">
    <property type="component" value="Unassembled WGS sequence"/>
</dbReference>
<organism evidence="2 3">
    <name type="scientific">Colocasia esculenta</name>
    <name type="common">Wild taro</name>
    <name type="synonym">Arum esculentum</name>
    <dbReference type="NCBI Taxonomy" id="4460"/>
    <lineage>
        <taxon>Eukaryota</taxon>
        <taxon>Viridiplantae</taxon>
        <taxon>Streptophyta</taxon>
        <taxon>Embryophyta</taxon>
        <taxon>Tracheophyta</taxon>
        <taxon>Spermatophyta</taxon>
        <taxon>Magnoliopsida</taxon>
        <taxon>Liliopsida</taxon>
        <taxon>Araceae</taxon>
        <taxon>Aroideae</taxon>
        <taxon>Colocasieae</taxon>
        <taxon>Colocasia</taxon>
    </lineage>
</organism>
<evidence type="ECO:0000313" key="3">
    <source>
        <dbReference type="Proteomes" id="UP000652761"/>
    </source>
</evidence>
<comment type="caution">
    <text evidence="2">The sequence shown here is derived from an EMBL/GenBank/DDBJ whole genome shotgun (WGS) entry which is preliminary data.</text>
</comment>
<evidence type="ECO:0000256" key="1">
    <source>
        <dbReference type="SAM" id="MobiDB-lite"/>
    </source>
</evidence>
<accession>A0A843VUE0</accession>
<protein>
    <submittedName>
        <fullName evidence="2">Uncharacterized protein</fullName>
    </submittedName>
</protein>
<keyword evidence="3" id="KW-1185">Reference proteome</keyword>
<name>A0A843VUE0_COLES</name>